<dbReference type="GO" id="GO:0004609">
    <property type="term" value="F:phosphatidylserine decarboxylase activity"/>
    <property type="evidence" value="ECO:0007669"/>
    <property type="project" value="UniProtKB-EC"/>
</dbReference>
<accession>C3JAV6</accession>
<keyword evidence="7" id="KW-0594">Phospholipid biosynthesis</keyword>
<dbReference type="EC" id="4.1.1.65" evidence="12"/>
<name>C3JAV6_POREA</name>
<keyword evidence="4" id="KW-0443">Lipid metabolism</keyword>
<dbReference type="Proteomes" id="UP000004295">
    <property type="component" value="Unassembled WGS sequence"/>
</dbReference>
<sequence>MKVHHEGRGILISFFLIFLVIDVLAFLTSPYIAIPVFLLVSTLTLMGLAFNFFRSPNRHNEGEGQEDIIVAPADGKLVTIEEVYEGEILQAQCLKVSIFMSIYDVHANWFACNGVVRHVSHTEGNFYKAFLPKSSTENERSAVVIETPQGHRVLERQIAGAVARRIVTYPQVGEEGTINDFVGFIKFGSRIDLYLPLGTEIFIAPETKVKGNTTVIGKLPSL</sequence>
<evidence type="ECO:0000313" key="12">
    <source>
        <dbReference type="EMBL" id="EEN82755.1"/>
    </source>
</evidence>
<evidence type="ECO:0000256" key="5">
    <source>
        <dbReference type="ARBA" id="ARBA00023136"/>
    </source>
</evidence>
<evidence type="ECO:0000256" key="9">
    <source>
        <dbReference type="ARBA" id="ARBA00023264"/>
    </source>
</evidence>
<keyword evidence="11" id="KW-1133">Transmembrane helix</keyword>
<evidence type="ECO:0000256" key="2">
    <source>
        <dbReference type="ARBA" id="ARBA00022516"/>
    </source>
</evidence>
<evidence type="ECO:0000313" key="13">
    <source>
        <dbReference type="Proteomes" id="UP000004295"/>
    </source>
</evidence>
<feature type="transmembrane region" description="Helical" evidence="11">
    <location>
        <begin position="9"/>
        <end position="27"/>
    </location>
</feature>
<dbReference type="EMBL" id="ACNN01000020">
    <property type="protein sequence ID" value="EEN82755.1"/>
    <property type="molecule type" value="Genomic_DNA"/>
</dbReference>
<evidence type="ECO:0000256" key="11">
    <source>
        <dbReference type="SAM" id="Phobius"/>
    </source>
</evidence>
<dbReference type="NCBIfam" id="NF003678">
    <property type="entry name" value="PRK05305.1-2"/>
    <property type="match status" value="1"/>
</dbReference>
<dbReference type="STRING" id="553175.POREN0001_0348"/>
<feature type="transmembrane region" description="Helical" evidence="11">
    <location>
        <begin position="33"/>
        <end position="53"/>
    </location>
</feature>
<evidence type="ECO:0000256" key="8">
    <source>
        <dbReference type="ARBA" id="ARBA00023239"/>
    </source>
</evidence>
<dbReference type="PANTHER" id="PTHR35809:SF1">
    <property type="entry name" value="ARCHAETIDYLSERINE DECARBOXYLASE PROENZYME-RELATED"/>
    <property type="match status" value="1"/>
</dbReference>
<keyword evidence="10" id="KW-0670">Pyruvate</keyword>
<evidence type="ECO:0000256" key="10">
    <source>
        <dbReference type="ARBA" id="ARBA00023317"/>
    </source>
</evidence>
<dbReference type="GO" id="GO:0008654">
    <property type="term" value="P:phospholipid biosynthetic process"/>
    <property type="evidence" value="ECO:0007669"/>
    <property type="project" value="UniProtKB-KW"/>
</dbReference>
<keyword evidence="2" id="KW-0444">Lipid biosynthesis</keyword>
<reference evidence="12 13" key="1">
    <citation type="submission" date="2009-04" db="EMBL/GenBank/DDBJ databases">
        <authorList>
            <person name="Sebastian Y."/>
            <person name="Madupu R."/>
            <person name="Durkin A.S."/>
            <person name="Torralba M."/>
            <person name="Methe B."/>
            <person name="Sutton G.G."/>
            <person name="Strausberg R.L."/>
            <person name="Nelson K.E."/>
        </authorList>
    </citation>
    <scope>NUCLEOTIDE SEQUENCE [LARGE SCALE GENOMIC DNA]</scope>
    <source>
        <strain evidence="13">ATCC 35406 / BCRC 14492 / JCM 8526 / NCTC 13058 / HG 370</strain>
    </source>
</reference>
<evidence type="ECO:0000256" key="4">
    <source>
        <dbReference type="ARBA" id="ARBA00023098"/>
    </source>
</evidence>
<dbReference type="eggNOG" id="COG0688">
    <property type="taxonomic scope" value="Bacteria"/>
</dbReference>
<protein>
    <submittedName>
        <fullName evidence="12">Phosphatidylserine decarboxylase</fullName>
        <ecNumber evidence="12">4.1.1.65</ecNumber>
    </submittedName>
</protein>
<keyword evidence="1" id="KW-1003">Cell membrane</keyword>
<dbReference type="AlphaFoldDB" id="C3JAV6"/>
<keyword evidence="8 12" id="KW-0456">Lyase</keyword>
<evidence type="ECO:0000256" key="7">
    <source>
        <dbReference type="ARBA" id="ARBA00023209"/>
    </source>
</evidence>
<keyword evidence="5 11" id="KW-0472">Membrane</keyword>
<dbReference type="Pfam" id="PF02666">
    <property type="entry name" value="PS_Dcarbxylase"/>
    <property type="match status" value="1"/>
</dbReference>
<dbReference type="GeneID" id="93365333"/>
<dbReference type="InterPro" id="IPR033175">
    <property type="entry name" value="PSD-A"/>
</dbReference>
<organism evidence="12 13">
    <name type="scientific">Porphyromonas endodontalis (strain ATCC 35406 / DSM 24491 / JCM 8526 / CCUG 16442 / BCRC 14492 / NCTC 13058 / HG 370)</name>
    <name type="common">Bacteroides endodontalis</name>
    <dbReference type="NCBI Taxonomy" id="553175"/>
    <lineage>
        <taxon>Bacteria</taxon>
        <taxon>Pseudomonadati</taxon>
        <taxon>Bacteroidota</taxon>
        <taxon>Bacteroidia</taxon>
        <taxon>Bacteroidales</taxon>
        <taxon>Porphyromonadaceae</taxon>
        <taxon>Porphyromonas</taxon>
    </lineage>
</organism>
<evidence type="ECO:0000256" key="6">
    <source>
        <dbReference type="ARBA" id="ARBA00023145"/>
    </source>
</evidence>
<comment type="caution">
    <text evidence="12">The sequence shown here is derived from an EMBL/GenBank/DDBJ whole genome shotgun (WGS) entry which is preliminary data.</text>
</comment>
<keyword evidence="6" id="KW-0865">Zymogen</keyword>
<keyword evidence="9" id="KW-1208">Phospholipid metabolism</keyword>
<keyword evidence="11" id="KW-0812">Transmembrane</keyword>
<dbReference type="PANTHER" id="PTHR35809">
    <property type="entry name" value="ARCHAETIDYLSERINE DECARBOXYLASE PROENZYME-RELATED"/>
    <property type="match status" value="1"/>
</dbReference>
<keyword evidence="3" id="KW-0210">Decarboxylase</keyword>
<dbReference type="InterPro" id="IPR003817">
    <property type="entry name" value="PS_Dcarbxylase"/>
</dbReference>
<evidence type="ECO:0000256" key="3">
    <source>
        <dbReference type="ARBA" id="ARBA00022793"/>
    </source>
</evidence>
<evidence type="ECO:0000256" key="1">
    <source>
        <dbReference type="ARBA" id="ARBA00022475"/>
    </source>
</evidence>
<dbReference type="RefSeq" id="WP_004333666.1">
    <property type="nucleotide sequence ID" value="NZ_ACNN01000020.1"/>
</dbReference>
<proteinExistence type="predicted"/>
<keyword evidence="13" id="KW-1185">Reference proteome</keyword>
<gene>
    <name evidence="12" type="primary">psd</name>
    <name evidence="12" type="ORF">POREN0001_0348</name>
</gene>